<evidence type="ECO:0000256" key="1">
    <source>
        <dbReference type="ARBA" id="ARBA00008984"/>
    </source>
</evidence>
<evidence type="ECO:0000313" key="4">
    <source>
        <dbReference type="Proteomes" id="UP000292583"/>
    </source>
</evidence>
<proteinExistence type="inferred from homology"/>
<reference evidence="3 4" key="1">
    <citation type="submission" date="2018-07" db="EMBL/GenBank/DDBJ databases">
        <title>Campylobacter zealandensis sp. nov., isolated from birds and water in New Zealand.</title>
        <authorList>
            <person name="Wilkinson D.A."/>
            <person name="Biggs P.J."/>
            <person name="French N.P."/>
            <person name="Midwinter A.C."/>
        </authorList>
    </citation>
    <scope>NUCLEOTIDE SEQUENCE [LARGE SCALE GENOMIC DNA]</scope>
    <source>
        <strain evidence="3 4">B423b</strain>
    </source>
</reference>
<keyword evidence="3" id="KW-0808">Transferase</keyword>
<name>A0A4V6MUV0_9BACT</name>
<dbReference type="NCBIfam" id="TIGR03527">
    <property type="entry name" value="selenium_YedF"/>
    <property type="match status" value="1"/>
</dbReference>
<dbReference type="Pfam" id="PF01206">
    <property type="entry name" value="TusA"/>
    <property type="match status" value="1"/>
</dbReference>
<dbReference type="RefSeq" id="WP_131163100.1">
    <property type="nucleotide sequence ID" value="NZ_QPGP01000003.1"/>
</dbReference>
<dbReference type="Gene3D" id="3.30.110.40">
    <property type="entry name" value="TusA-like domain"/>
    <property type="match status" value="1"/>
</dbReference>
<dbReference type="EMBL" id="QPGR01000003">
    <property type="protein sequence ID" value="TBR81751.1"/>
    <property type="molecule type" value="Genomic_DNA"/>
</dbReference>
<dbReference type="CDD" id="cd03421">
    <property type="entry name" value="SirA_like_N"/>
    <property type="match status" value="1"/>
</dbReference>
<dbReference type="InterPro" id="IPR036868">
    <property type="entry name" value="TusA-like_sf"/>
</dbReference>
<dbReference type="OrthoDB" id="9801500at2"/>
<dbReference type="SUPFAM" id="SSF64307">
    <property type="entry name" value="SirA-like"/>
    <property type="match status" value="1"/>
</dbReference>
<dbReference type="SUPFAM" id="SSF75169">
    <property type="entry name" value="DsrEFH-like"/>
    <property type="match status" value="1"/>
</dbReference>
<comment type="caution">
    <text evidence="3">The sequence shown here is derived from an EMBL/GenBank/DDBJ whole genome shotgun (WGS) entry which is preliminary data.</text>
</comment>
<dbReference type="Proteomes" id="UP000292583">
    <property type="component" value="Unassembled WGS sequence"/>
</dbReference>
<sequence length="190" mass="21385">MKIDCRDLTCPMPVVETKNALENLNEGEVLEILINSSVSKNNILKFLTSLNLNPSVEDFKNESYIKVYKRDINLNQANVNEYNVLFLKTDKIGSGELGEKLFVGFLDNLKNIDYIPSKILCVNESVLINTDENHKAYKVMKELENLGVEIISCGACLEFFGKTNELKIGNIGNAYEILNELFGKAKIITL</sequence>
<feature type="domain" description="UPF0033" evidence="2">
    <location>
        <begin position="2"/>
        <end position="64"/>
    </location>
</feature>
<evidence type="ECO:0000259" key="2">
    <source>
        <dbReference type="Pfam" id="PF01206"/>
    </source>
</evidence>
<accession>A0A4V6MUV0</accession>
<dbReference type="PANTHER" id="PTHR33279">
    <property type="entry name" value="SULFUR CARRIER PROTEIN YEDF-RELATED"/>
    <property type="match status" value="1"/>
</dbReference>
<dbReference type="GO" id="GO:0016740">
    <property type="term" value="F:transferase activity"/>
    <property type="evidence" value="ECO:0007669"/>
    <property type="project" value="UniProtKB-KW"/>
</dbReference>
<organism evidence="3 4">
    <name type="scientific">Campylobacter novaezeelandiae</name>
    <dbReference type="NCBI Taxonomy" id="2267891"/>
    <lineage>
        <taxon>Bacteria</taxon>
        <taxon>Pseudomonadati</taxon>
        <taxon>Campylobacterota</taxon>
        <taxon>Epsilonproteobacteria</taxon>
        <taxon>Campylobacterales</taxon>
        <taxon>Campylobacteraceae</taxon>
        <taxon>Campylobacter</taxon>
    </lineage>
</organism>
<comment type="similarity">
    <text evidence="1">Belongs to the sulfur carrier protein TusA family.</text>
</comment>
<keyword evidence="4" id="KW-1185">Reference proteome</keyword>
<dbReference type="PANTHER" id="PTHR33279:SF6">
    <property type="entry name" value="SULFUR CARRIER PROTEIN YEDF-RELATED"/>
    <property type="match status" value="1"/>
</dbReference>
<dbReference type="InterPro" id="IPR027396">
    <property type="entry name" value="DsrEFH-like"/>
</dbReference>
<protein>
    <submittedName>
        <fullName evidence="3">Sulfurtransferase-like selenium metabolism protein YedF</fullName>
    </submittedName>
</protein>
<gene>
    <name evidence="3" type="primary">yedF</name>
    <name evidence="3" type="ORF">DU473_02385</name>
</gene>
<dbReference type="AlphaFoldDB" id="A0A4V6MUV0"/>
<dbReference type="InterPro" id="IPR019870">
    <property type="entry name" value="Se_metab_YedF"/>
</dbReference>
<dbReference type="InterPro" id="IPR001455">
    <property type="entry name" value="TusA-like"/>
</dbReference>
<evidence type="ECO:0000313" key="3">
    <source>
        <dbReference type="EMBL" id="TBR81751.1"/>
    </source>
</evidence>